<dbReference type="GO" id="GO:0009986">
    <property type="term" value="C:cell surface"/>
    <property type="evidence" value="ECO:0007669"/>
    <property type="project" value="TreeGrafter"/>
</dbReference>
<dbReference type="SUPFAM" id="SSF49265">
    <property type="entry name" value="Fibronectin type III"/>
    <property type="match status" value="1"/>
</dbReference>
<name>A0A2V2YTH2_9BACL</name>
<keyword evidence="7" id="KW-0119">Carbohydrate metabolism</keyword>
<dbReference type="InterPro" id="IPR003961">
    <property type="entry name" value="FN3_dom"/>
</dbReference>
<dbReference type="GO" id="GO:0008810">
    <property type="term" value="F:cellulase activity"/>
    <property type="evidence" value="ECO:0007669"/>
    <property type="project" value="UniProtKB-EC"/>
</dbReference>
<keyword evidence="4 10" id="KW-0732">Signal</keyword>
<evidence type="ECO:0000256" key="9">
    <source>
        <dbReference type="ARBA" id="ARBA00023326"/>
    </source>
</evidence>
<dbReference type="InterPro" id="IPR036116">
    <property type="entry name" value="FN3_sf"/>
</dbReference>
<dbReference type="PROSITE" id="PS50853">
    <property type="entry name" value="FN3"/>
    <property type="match status" value="1"/>
</dbReference>
<comment type="similarity">
    <text evidence="2">Belongs to the glycosyl hydrolase 5 (cellulase A) family.</text>
</comment>
<comment type="caution">
    <text evidence="13">The sequence shown here is derived from an EMBL/GenBank/DDBJ whole genome shotgun (WGS) entry which is preliminary data.</text>
</comment>
<dbReference type="SUPFAM" id="SSF81296">
    <property type="entry name" value="E set domains"/>
    <property type="match status" value="1"/>
</dbReference>
<evidence type="ECO:0000256" key="6">
    <source>
        <dbReference type="ARBA" id="ARBA00023001"/>
    </source>
</evidence>
<accession>A0A2V2YTH2</accession>
<keyword evidence="5" id="KW-0378">Hydrolase</keyword>
<dbReference type="Gene3D" id="2.60.40.10">
    <property type="entry name" value="Immunoglobulins"/>
    <property type="match status" value="2"/>
</dbReference>
<protein>
    <recommendedName>
        <fullName evidence="3">cellulase</fullName>
        <ecNumber evidence="3">3.2.1.4</ecNumber>
    </recommendedName>
</protein>
<evidence type="ECO:0000256" key="3">
    <source>
        <dbReference type="ARBA" id="ARBA00012601"/>
    </source>
</evidence>
<feature type="domain" description="Fibronectin type-III" evidence="11">
    <location>
        <begin position="503"/>
        <end position="593"/>
    </location>
</feature>
<dbReference type="AlphaFoldDB" id="A0A2V2YTH2"/>
<dbReference type="GO" id="GO:0030245">
    <property type="term" value="P:cellulose catabolic process"/>
    <property type="evidence" value="ECO:0007669"/>
    <property type="project" value="UniProtKB-KW"/>
</dbReference>
<dbReference type="EC" id="3.2.1.4" evidence="3"/>
<dbReference type="Pfam" id="PF03442">
    <property type="entry name" value="CBM_X2"/>
    <property type="match status" value="1"/>
</dbReference>
<dbReference type="Gene3D" id="2.60.40.710">
    <property type="entry name" value="Endoglucanase-like"/>
    <property type="match status" value="1"/>
</dbReference>
<dbReference type="Pfam" id="PF00942">
    <property type="entry name" value="CBM_3"/>
    <property type="match status" value="1"/>
</dbReference>
<keyword evidence="9" id="KW-0624">Polysaccharide degradation</keyword>
<proteinExistence type="inferred from homology"/>
<organism evidence="13 14">
    <name type="scientific">Paenibacillus cellulosilyticus</name>
    <dbReference type="NCBI Taxonomy" id="375489"/>
    <lineage>
        <taxon>Bacteria</taxon>
        <taxon>Bacillati</taxon>
        <taxon>Bacillota</taxon>
        <taxon>Bacilli</taxon>
        <taxon>Bacillales</taxon>
        <taxon>Paenibacillaceae</taxon>
        <taxon>Paenibacillus</taxon>
    </lineage>
</organism>
<dbReference type="InterPro" id="IPR013783">
    <property type="entry name" value="Ig-like_fold"/>
</dbReference>
<dbReference type="OrthoDB" id="9800955at2"/>
<keyword evidence="8" id="KW-0326">Glycosidase</keyword>
<dbReference type="InterPro" id="IPR050386">
    <property type="entry name" value="Glycosyl_hydrolase_5"/>
</dbReference>
<keyword evidence="14" id="KW-1185">Reference proteome</keyword>
<dbReference type="InterPro" id="IPR036966">
    <property type="entry name" value="CBM3_sf"/>
</dbReference>
<dbReference type="InterPro" id="IPR017853">
    <property type="entry name" value="GH"/>
</dbReference>
<dbReference type="EMBL" id="QGTQ01000008">
    <property type="protein sequence ID" value="PWW02754.1"/>
    <property type="molecule type" value="Genomic_DNA"/>
</dbReference>
<evidence type="ECO:0000256" key="8">
    <source>
        <dbReference type="ARBA" id="ARBA00023295"/>
    </source>
</evidence>
<evidence type="ECO:0000256" key="2">
    <source>
        <dbReference type="ARBA" id="ARBA00005641"/>
    </source>
</evidence>
<dbReference type="SUPFAM" id="SSF51445">
    <property type="entry name" value="(Trans)glycosidases"/>
    <property type="match status" value="1"/>
</dbReference>
<evidence type="ECO:0000256" key="7">
    <source>
        <dbReference type="ARBA" id="ARBA00023277"/>
    </source>
</evidence>
<dbReference type="InterPro" id="IPR014756">
    <property type="entry name" value="Ig_E-set"/>
</dbReference>
<evidence type="ECO:0000256" key="4">
    <source>
        <dbReference type="ARBA" id="ARBA00022729"/>
    </source>
</evidence>
<dbReference type="PANTHER" id="PTHR31297">
    <property type="entry name" value="GLUCAN ENDO-1,6-BETA-GLUCOSIDASE B"/>
    <property type="match status" value="1"/>
</dbReference>
<evidence type="ECO:0000259" key="11">
    <source>
        <dbReference type="PROSITE" id="PS50853"/>
    </source>
</evidence>
<evidence type="ECO:0000256" key="10">
    <source>
        <dbReference type="SAM" id="SignalP"/>
    </source>
</evidence>
<dbReference type="GO" id="GO:0005576">
    <property type="term" value="C:extracellular region"/>
    <property type="evidence" value="ECO:0007669"/>
    <property type="project" value="TreeGrafter"/>
</dbReference>
<keyword evidence="6" id="KW-0136">Cellulose degradation</keyword>
<evidence type="ECO:0000313" key="14">
    <source>
        <dbReference type="Proteomes" id="UP000246635"/>
    </source>
</evidence>
<dbReference type="InterPro" id="IPR008965">
    <property type="entry name" value="CBM2/CBM3_carb-bd_dom_sf"/>
</dbReference>
<dbReference type="Proteomes" id="UP000246635">
    <property type="component" value="Unassembled WGS sequence"/>
</dbReference>
<evidence type="ECO:0000256" key="1">
    <source>
        <dbReference type="ARBA" id="ARBA00000966"/>
    </source>
</evidence>
<feature type="signal peptide" evidence="10">
    <location>
        <begin position="1"/>
        <end position="32"/>
    </location>
</feature>
<dbReference type="Pfam" id="PF00150">
    <property type="entry name" value="Cellulase"/>
    <property type="match status" value="1"/>
</dbReference>
<dbReference type="InterPro" id="IPR001956">
    <property type="entry name" value="CBM3"/>
</dbReference>
<dbReference type="Gene3D" id="3.20.20.80">
    <property type="entry name" value="Glycosidases"/>
    <property type="match status" value="1"/>
</dbReference>
<dbReference type="PROSITE" id="PS51172">
    <property type="entry name" value="CBM3"/>
    <property type="match status" value="1"/>
</dbReference>
<dbReference type="InterPro" id="IPR005102">
    <property type="entry name" value="Carbo-bd_X2"/>
</dbReference>
<evidence type="ECO:0000256" key="5">
    <source>
        <dbReference type="ARBA" id="ARBA00022801"/>
    </source>
</evidence>
<comment type="catalytic activity">
    <reaction evidence="1">
        <text>Endohydrolysis of (1-&gt;4)-beta-D-glucosidic linkages in cellulose, lichenin and cereal beta-D-glucans.</text>
        <dbReference type="EC" id="3.2.1.4"/>
    </reaction>
</comment>
<gene>
    <name evidence="13" type="ORF">DFQ01_10830</name>
</gene>
<reference evidence="13 14" key="1">
    <citation type="submission" date="2018-05" db="EMBL/GenBank/DDBJ databases">
        <title>Genomic Encyclopedia of Type Strains, Phase III (KMG-III): the genomes of soil and plant-associated and newly described type strains.</title>
        <authorList>
            <person name="Whitman W."/>
        </authorList>
    </citation>
    <scope>NUCLEOTIDE SEQUENCE [LARGE SCALE GENOMIC DNA]</scope>
    <source>
        <strain evidence="13 14">CECT 5696</strain>
    </source>
</reference>
<evidence type="ECO:0000313" key="13">
    <source>
        <dbReference type="EMBL" id="PWW02754.1"/>
    </source>
</evidence>
<dbReference type="SUPFAM" id="SSF49384">
    <property type="entry name" value="Carbohydrate-binding domain"/>
    <property type="match status" value="1"/>
</dbReference>
<dbReference type="GO" id="GO:0030248">
    <property type="term" value="F:cellulose binding"/>
    <property type="evidence" value="ECO:0007669"/>
    <property type="project" value="InterPro"/>
</dbReference>
<dbReference type="RefSeq" id="WP_110044240.1">
    <property type="nucleotide sequence ID" value="NZ_CP054612.1"/>
</dbReference>
<dbReference type="GO" id="GO:0008422">
    <property type="term" value="F:beta-glucosidase activity"/>
    <property type="evidence" value="ECO:0007669"/>
    <property type="project" value="TreeGrafter"/>
</dbReference>
<sequence>MAFKAKSLRTYLLAAVVAITTAISGWSSTASAALTDDFIQLNASQIVAQMGAGWNLGNQLEANSNGTPSETAWGNPIITQALIQSVKAAGFKTIRIPVSYLNLIGSAPNYTIDSTWMNRVKTVVDYAYNEGLTVIINIHGDGYNSVTGSWLLVNSSDQSTIKAKYQKVWQQIANTFVNYDERLIFESMNEEFDGTYGTPNTSYYANLNAYNQIFVDTVRQTGGNNSARWLLIPGWNTNIDYTVGNYGFAMPTDQYRSSTIPSTEKRIMLSVHYYSPWDFAGEESGTITQWGATATNSSKKSTWGQEDYLESQLKSVYDNFVTQGYPAVIGEFGSIDKTAYDSTNNTYRAAFAKAIAATAKKYSSVPVYWDNGYNGQHGFGLFNRSTYAVTQQGIIDAIMSGMGTTAANNSTITPSSASFDKKTANQADIAVTMTLNGNTLSSIKNGSAALVSGTDYTVSGNTVTIKKSYLAAQAVGTTSLTFDFSAGTDPVLAVTVVDTSAALPGAFTASGTSGNASASLTWTASSGATSYQVERATGSGAYTALASNLTSLTYTDTTAVNGTLYNYRVVASNTAGSTYSNVVALTPVGTTTTGSFKIQMYSGNTAASSNTIAPRIKIVNTGTTALNLSTVKLRYYYTIDANITQAFWCDWASVGSSNVTGAFVTMATPKSGADTYFEIGFASAAGSLTPGAESEIQIRISRTDWSNYTQTGDYSFSPTGSSYVDWTKMTGYMNGALQWGVEP</sequence>
<feature type="chain" id="PRO_5015847081" description="cellulase" evidence="10">
    <location>
        <begin position="33"/>
        <end position="743"/>
    </location>
</feature>
<dbReference type="SMART" id="SM01067">
    <property type="entry name" value="CBM_3"/>
    <property type="match status" value="1"/>
</dbReference>
<dbReference type="InterPro" id="IPR001547">
    <property type="entry name" value="Glyco_hydro_5"/>
</dbReference>
<dbReference type="PANTHER" id="PTHR31297:SF41">
    <property type="entry name" value="ENDOGLUCANASE, PUTATIVE (AFU_ORTHOLOGUE AFUA_5G01830)-RELATED"/>
    <property type="match status" value="1"/>
</dbReference>
<feature type="domain" description="CBM3" evidence="12">
    <location>
        <begin position="592"/>
        <end position="743"/>
    </location>
</feature>
<evidence type="ECO:0000259" key="12">
    <source>
        <dbReference type="PROSITE" id="PS51172"/>
    </source>
</evidence>